<dbReference type="GO" id="GO:0005524">
    <property type="term" value="F:ATP binding"/>
    <property type="evidence" value="ECO:0007669"/>
    <property type="project" value="UniProtKB-KW"/>
</dbReference>
<dbReference type="CDD" id="cd03255">
    <property type="entry name" value="ABC_MJ0796_LolCDE_FtsE"/>
    <property type="match status" value="1"/>
</dbReference>
<dbReference type="InterPro" id="IPR017911">
    <property type="entry name" value="MacB-like_ATP-bd"/>
</dbReference>
<reference evidence="5 6" key="1">
    <citation type="journal article" date="2019" name="Int. J. Syst. Evol. Microbiol.">
        <title>The Global Catalogue of Microorganisms (GCM) 10K type strain sequencing project: providing services to taxonomists for standard genome sequencing and annotation.</title>
        <authorList>
            <consortium name="The Broad Institute Genomics Platform"/>
            <consortium name="The Broad Institute Genome Sequencing Center for Infectious Disease"/>
            <person name="Wu L."/>
            <person name="Ma J."/>
        </authorList>
    </citation>
    <scope>NUCLEOTIDE SEQUENCE [LARGE SCALE GENOMIC DNA]</scope>
    <source>
        <strain evidence="5 6">JCM 14326</strain>
    </source>
</reference>
<dbReference type="Proteomes" id="UP001501094">
    <property type="component" value="Unassembled WGS sequence"/>
</dbReference>
<dbReference type="InterPro" id="IPR003593">
    <property type="entry name" value="AAA+_ATPase"/>
</dbReference>
<dbReference type="InterPro" id="IPR027417">
    <property type="entry name" value="P-loop_NTPase"/>
</dbReference>
<evidence type="ECO:0000313" key="5">
    <source>
        <dbReference type="EMBL" id="GAA1848867.1"/>
    </source>
</evidence>
<comment type="caution">
    <text evidence="5">The sequence shown here is derived from an EMBL/GenBank/DDBJ whole genome shotgun (WGS) entry which is preliminary data.</text>
</comment>
<dbReference type="PANTHER" id="PTHR24220">
    <property type="entry name" value="IMPORT ATP-BINDING PROTEIN"/>
    <property type="match status" value="1"/>
</dbReference>
<dbReference type="SMART" id="SM00382">
    <property type="entry name" value="AAA"/>
    <property type="match status" value="1"/>
</dbReference>
<keyword evidence="6" id="KW-1185">Reference proteome</keyword>
<dbReference type="PROSITE" id="PS50893">
    <property type="entry name" value="ABC_TRANSPORTER_2"/>
    <property type="match status" value="1"/>
</dbReference>
<evidence type="ECO:0000259" key="4">
    <source>
        <dbReference type="PROSITE" id="PS50893"/>
    </source>
</evidence>
<dbReference type="SUPFAM" id="SSF52540">
    <property type="entry name" value="P-loop containing nucleoside triphosphate hydrolases"/>
    <property type="match status" value="1"/>
</dbReference>
<dbReference type="EMBL" id="BAAANL010000001">
    <property type="protein sequence ID" value="GAA1848867.1"/>
    <property type="molecule type" value="Genomic_DNA"/>
</dbReference>
<dbReference type="PROSITE" id="PS00211">
    <property type="entry name" value="ABC_TRANSPORTER_1"/>
    <property type="match status" value="1"/>
</dbReference>
<feature type="domain" description="ABC transporter" evidence="4">
    <location>
        <begin position="16"/>
        <end position="256"/>
    </location>
</feature>
<name>A0ABN2N1T5_9MICO</name>
<sequence>MNQAMTNEATTTTTTLESRELTKTFYSTEPPTEVLRGIDLAVRPGEFLVVMGASGSGKSTLLYSISGMDRPTSGTVLLEGRELTSLSDSEMSEVRLTKMGFVFQQAHFLGNLDVRDNILLPALKGTDRSGRDAAIARVDALMERFGIAHIKDHGITQVSGGQLQRASICRALAGEPSVLFADEPTGALNSSMTGEVMDAFTGVHRDGTTVVMVTHDPGVAARGDRVIYLRDGQVVDEKAMGSWQEPEAQQREDELLAWLRELGF</sequence>
<evidence type="ECO:0000256" key="1">
    <source>
        <dbReference type="ARBA" id="ARBA00022448"/>
    </source>
</evidence>
<dbReference type="InterPro" id="IPR017871">
    <property type="entry name" value="ABC_transporter-like_CS"/>
</dbReference>
<evidence type="ECO:0000256" key="2">
    <source>
        <dbReference type="ARBA" id="ARBA00022741"/>
    </source>
</evidence>
<protein>
    <submittedName>
        <fullName evidence="5">ABC transporter ATP-binding protein</fullName>
    </submittedName>
</protein>
<keyword evidence="3 5" id="KW-0067">ATP-binding</keyword>
<keyword evidence="1" id="KW-0813">Transport</keyword>
<evidence type="ECO:0000256" key="3">
    <source>
        <dbReference type="ARBA" id="ARBA00022840"/>
    </source>
</evidence>
<dbReference type="RefSeq" id="WP_344098735.1">
    <property type="nucleotide sequence ID" value="NZ_BAAANL010000001.1"/>
</dbReference>
<accession>A0ABN2N1T5</accession>
<organism evidence="5 6">
    <name type="scientific">Myceligenerans crystallogenes</name>
    <dbReference type="NCBI Taxonomy" id="316335"/>
    <lineage>
        <taxon>Bacteria</taxon>
        <taxon>Bacillati</taxon>
        <taxon>Actinomycetota</taxon>
        <taxon>Actinomycetes</taxon>
        <taxon>Micrococcales</taxon>
        <taxon>Promicromonosporaceae</taxon>
        <taxon>Myceligenerans</taxon>
    </lineage>
</organism>
<keyword evidence="2" id="KW-0547">Nucleotide-binding</keyword>
<evidence type="ECO:0000313" key="6">
    <source>
        <dbReference type="Proteomes" id="UP001501094"/>
    </source>
</evidence>
<dbReference type="InterPro" id="IPR003439">
    <property type="entry name" value="ABC_transporter-like_ATP-bd"/>
</dbReference>
<dbReference type="Pfam" id="PF00005">
    <property type="entry name" value="ABC_tran"/>
    <property type="match status" value="1"/>
</dbReference>
<dbReference type="InterPro" id="IPR015854">
    <property type="entry name" value="ABC_transpr_LolD-like"/>
</dbReference>
<dbReference type="Gene3D" id="3.40.50.300">
    <property type="entry name" value="P-loop containing nucleotide triphosphate hydrolases"/>
    <property type="match status" value="1"/>
</dbReference>
<proteinExistence type="predicted"/>
<gene>
    <name evidence="5" type="ORF">GCM10009751_01280</name>
</gene>